<dbReference type="AlphaFoldDB" id="A0A812PDR8"/>
<keyword evidence="2" id="KW-1185">Reference proteome</keyword>
<protein>
    <submittedName>
        <fullName evidence="1">Uncharacterized protein</fullName>
    </submittedName>
</protein>
<reference evidence="1" key="1">
    <citation type="submission" date="2021-02" db="EMBL/GenBank/DDBJ databases">
        <authorList>
            <person name="Dougan E. K."/>
            <person name="Rhodes N."/>
            <person name="Thang M."/>
            <person name="Chan C."/>
        </authorList>
    </citation>
    <scope>NUCLEOTIDE SEQUENCE</scope>
</reference>
<organism evidence="1 2">
    <name type="scientific">Symbiodinium natans</name>
    <dbReference type="NCBI Taxonomy" id="878477"/>
    <lineage>
        <taxon>Eukaryota</taxon>
        <taxon>Sar</taxon>
        <taxon>Alveolata</taxon>
        <taxon>Dinophyceae</taxon>
        <taxon>Suessiales</taxon>
        <taxon>Symbiodiniaceae</taxon>
        <taxon>Symbiodinium</taxon>
    </lineage>
</organism>
<dbReference type="PROSITE" id="PS00018">
    <property type="entry name" value="EF_HAND_1"/>
    <property type="match status" value="1"/>
</dbReference>
<dbReference type="Proteomes" id="UP000604046">
    <property type="component" value="Unassembled WGS sequence"/>
</dbReference>
<gene>
    <name evidence="1" type="ORF">SNAT2548_LOCUS19254</name>
</gene>
<name>A0A812PDR8_9DINO</name>
<evidence type="ECO:0000313" key="1">
    <source>
        <dbReference type="EMBL" id="CAE7359334.1"/>
    </source>
</evidence>
<dbReference type="InterPro" id="IPR018247">
    <property type="entry name" value="EF_Hand_1_Ca_BS"/>
</dbReference>
<dbReference type="OrthoDB" id="416534at2759"/>
<sequence>MGNALVEFALKVVKEARKVGAIVVLENPQTSWMWELPELKAKRRAERLPDATFDIDGDGVVGPTDYFVAKTFAKEQRNRLDTGDRGKVVEALEQGFLDRYSWGYDEVGAARKNVVKQLRGRIYNGDNGHELSHVYPPHWNSDKIPNYWTELKILDGAGALSWRCEGAVAVVDYCTSVSFVGGELWMWVGAGPVATCLLTAVSDFDARNWKQSYGAILSNTPVLDSKFLEPVRLLNECTSKFSDHRMF</sequence>
<dbReference type="EMBL" id="CAJNDS010002171">
    <property type="protein sequence ID" value="CAE7359334.1"/>
    <property type="molecule type" value="Genomic_DNA"/>
</dbReference>
<proteinExistence type="predicted"/>
<comment type="caution">
    <text evidence="1">The sequence shown here is derived from an EMBL/GenBank/DDBJ whole genome shotgun (WGS) entry which is preliminary data.</text>
</comment>
<evidence type="ECO:0000313" key="2">
    <source>
        <dbReference type="Proteomes" id="UP000604046"/>
    </source>
</evidence>
<accession>A0A812PDR8</accession>